<protein>
    <submittedName>
        <fullName evidence="5">Uncharacterized protein</fullName>
    </submittedName>
</protein>
<feature type="compositionally biased region" description="Acidic residues" evidence="2">
    <location>
        <begin position="133"/>
        <end position="166"/>
    </location>
</feature>
<evidence type="ECO:0000313" key="6">
    <source>
        <dbReference type="Proteomes" id="UP001151287"/>
    </source>
</evidence>
<feature type="compositionally biased region" description="Basic residues" evidence="2">
    <location>
        <begin position="171"/>
        <end position="180"/>
    </location>
</feature>
<evidence type="ECO:0000259" key="4">
    <source>
        <dbReference type="Pfam" id="PF04783"/>
    </source>
</evidence>
<feature type="compositionally biased region" description="Low complexity" evidence="2">
    <location>
        <begin position="304"/>
        <end position="320"/>
    </location>
</feature>
<dbReference type="Pfam" id="PF04783">
    <property type="entry name" value="DUF630"/>
    <property type="match status" value="1"/>
</dbReference>
<dbReference type="PANTHER" id="PTHR21450">
    <property type="entry name" value="PROTEIN ALTERED PHOSPHATE STARVATION RESPONSE 1"/>
    <property type="match status" value="1"/>
</dbReference>
<feature type="region of interest" description="Disordered" evidence="2">
    <location>
        <begin position="114"/>
        <end position="341"/>
    </location>
</feature>
<dbReference type="InterPro" id="IPR006867">
    <property type="entry name" value="DUF632"/>
</dbReference>
<gene>
    <name evidence="5" type="ORF">LUZ63_017367</name>
</gene>
<dbReference type="AlphaFoldDB" id="A0A9Q0HFM9"/>
<evidence type="ECO:0000313" key="5">
    <source>
        <dbReference type="EMBL" id="KAJ1685977.1"/>
    </source>
</evidence>
<feature type="coiled-coil region" evidence="1">
    <location>
        <begin position="724"/>
        <end position="751"/>
    </location>
</feature>
<proteinExistence type="predicted"/>
<feature type="domain" description="DUF632" evidence="3">
    <location>
        <begin position="357"/>
        <end position="663"/>
    </location>
</feature>
<dbReference type="Proteomes" id="UP001151287">
    <property type="component" value="Unassembled WGS sequence"/>
</dbReference>
<reference evidence="5" key="1">
    <citation type="journal article" date="2022" name="Cell">
        <title>Repeat-based holocentromeres influence genome architecture and karyotype evolution.</title>
        <authorList>
            <person name="Hofstatter P.G."/>
            <person name="Thangavel G."/>
            <person name="Lux T."/>
            <person name="Neumann P."/>
            <person name="Vondrak T."/>
            <person name="Novak P."/>
            <person name="Zhang M."/>
            <person name="Costa L."/>
            <person name="Castellani M."/>
            <person name="Scott A."/>
            <person name="Toegelov H."/>
            <person name="Fuchs J."/>
            <person name="Mata-Sucre Y."/>
            <person name="Dias Y."/>
            <person name="Vanzela A.L.L."/>
            <person name="Huettel B."/>
            <person name="Almeida C.C.S."/>
            <person name="Simkova H."/>
            <person name="Souza G."/>
            <person name="Pedrosa-Harand A."/>
            <person name="Macas J."/>
            <person name="Mayer K.F.X."/>
            <person name="Houben A."/>
            <person name="Marques A."/>
        </authorList>
    </citation>
    <scope>NUCLEOTIDE SEQUENCE</scope>
    <source>
        <strain evidence="5">RhyBre1mFocal</strain>
    </source>
</reference>
<accession>A0A9Q0HFM9</accession>
<organism evidence="5 6">
    <name type="scientific">Rhynchospora breviuscula</name>
    <dbReference type="NCBI Taxonomy" id="2022672"/>
    <lineage>
        <taxon>Eukaryota</taxon>
        <taxon>Viridiplantae</taxon>
        <taxon>Streptophyta</taxon>
        <taxon>Embryophyta</taxon>
        <taxon>Tracheophyta</taxon>
        <taxon>Spermatophyta</taxon>
        <taxon>Magnoliopsida</taxon>
        <taxon>Liliopsida</taxon>
        <taxon>Poales</taxon>
        <taxon>Cyperaceae</taxon>
        <taxon>Cyperoideae</taxon>
        <taxon>Rhynchosporeae</taxon>
        <taxon>Rhynchospora</taxon>
    </lineage>
</organism>
<dbReference type="Pfam" id="PF04782">
    <property type="entry name" value="DUF632"/>
    <property type="match status" value="1"/>
</dbReference>
<name>A0A9Q0HFM9_9POAL</name>
<evidence type="ECO:0000259" key="3">
    <source>
        <dbReference type="Pfam" id="PF04782"/>
    </source>
</evidence>
<dbReference type="PANTHER" id="PTHR21450:SF47">
    <property type="entry name" value="OS01G0500500 PROTEIN"/>
    <property type="match status" value="1"/>
</dbReference>
<dbReference type="OrthoDB" id="674656at2759"/>
<evidence type="ECO:0000256" key="2">
    <source>
        <dbReference type="SAM" id="MobiDB-lite"/>
    </source>
</evidence>
<evidence type="ECO:0000256" key="1">
    <source>
        <dbReference type="SAM" id="Coils"/>
    </source>
</evidence>
<dbReference type="InterPro" id="IPR006868">
    <property type="entry name" value="DUF630"/>
</dbReference>
<sequence>MGCTQSKIDQDEAITRCKERKHYLAIAVSARNGFAAAHSSYSVSLKNTGAALSDYAHAEIPLVSTSSASNPTASSSVNLNSAVPNSMSIHTPIDTLLPPPPPLPADIAPLQRSVSMPDIPLPQPVRKPMAEPAIEEEEEEEDEEADNEEDEEDTDHEEEDADDEEETLSKFRSHHHHQPLRRSEPISTVTITASPPRPPPAIPVQLKPSKPIEPSIPAADLPPPMANPSDGSWDYFFFGHDAVNPPTLSQPEEPTWQEPPKPVIFEQEKIEKPPPPPPKPMPEVVETPIEPPPKPPKQAKKVKPSTASSSGSNSGGVASVHHQHTVSAGAGPPGPVDSSKKGRIVAATPSIVSPSNLLKAIDLLDDHFLKAYESAGDVGKMLEAARMHYHSNFAGSRGHINHSDKIMRVITWNRSFKRLPQQDDMDDKIESDEPDTHATILDKLLAWEKKLYEEVKAGEVMKNEYQRKVTLLNKQNKRGVRPEVLEKTKAAVSHLHTRYVVDIQSMDSTVSEISHLRDDLLYPKLVELVNGMTRMWRSMHDHHRQQLKFILDIRAPYEIILPPRETTEEHFKQTNQLHNTVKDLHGHLQRLMDHQKDYVKNLNEWVRLSLIPIESSLKEKVSSPPRPPEARIKYLLHAWNDHIGKLPLELAKAAILSFSEVVRTIIELQNDELNAKKTWEHTYRELERKRRQFQDWAHKYMERRASLAEEAGDEAGQNLPQDPIVERRIQIEQLEIRLKEEQENHRRLCKQVRERSIASLRTHLPELFRAMAELSWTASEMYRSLSSISQNRVEVLG</sequence>
<comment type="caution">
    <text evidence="5">The sequence shown here is derived from an EMBL/GenBank/DDBJ whole genome shotgun (WGS) entry which is preliminary data.</text>
</comment>
<keyword evidence="1" id="KW-0175">Coiled coil</keyword>
<keyword evidence="6" id="KW-1185">Reference proteome</keyword>
<feature type="domain" description="DUF630" evidence="4">
    <location>
        <begin position="1"/>
        <end position="59"/>
    </location>
</feature>
<dbReference type="EMBL" id="JAMQYH010000005">
    <property type="protein sequence ID" value="KAJ1685977.1"/>
    <property type="molecule type" value="Genomic_DNA"/>
</dbReference>